<dbReference type="PANTHER" id="PTHR32060:SF29">
    <property type="entry name" value="CARBOXY-TERMINAL PROCESSING PROTEASE CTPB"/>
    <property type="match status" value="1"/>
</dbReference>
<keyword evidence="2 7" id="KW-0645">Protease</keyword>
<dbReference type="InterPro" id="IPR001478">
    <property type="entry name" value="PDZ"/>
</dbReference>
<evidence type="ECO:0000256" key="7">
    <source>
        <dbReference type="RuleBase" id="RU004404"/>
    </source>
</evidence>
<evidence type="ECO:0000256" key="4">
    <source>
        <dbReference type="ARBA" id="ARBA00022825"/>
    </source>
</evidence>
<dbReference type="InterPro" id="IPR036366">
    <property type="entry name" value="PGBDSf"/>
</dbReference>
<dbReference type="InterPro" id="IPR029045">
    <property type="entry name" value="ClpP/crotonase-like_dom_sf"/>
</dbReference>
<dbReference type="InterPro" id="IPR055210">
    <property type="entry name" value="CtpA/B_N"/>
</dbReference>
<protein>
    <recommendedName>
        <fullName evidence="6">C-terminal processing peptidase</fullName>
        <ecNumber evidence="6">3.4.21.102</ecNumber>
    </recommendedName>
</protein>
<dbReference type="EMBL" id="WOCA01000009">
    <property type="protein sequence ID" value="MUK89083.1"/>
    <property type="molecule type" value="Genomic_DNA"/>
</dbReference>
<dbReference type="SUPFAM" id="SSF50156">
    <property type="entry name" value="PDZ domain-like"/>
    <property type="match status" value="1"/>
</dbReference>
<accession>A0A6N8FI23</accession>
<dbReference type="InterPro" id="IPR036365">
    <property type="entry name" value="PGBD-like_sf"/>
</dbReference>
<evidence type="ECO:0000256" key="8">
    <source>
        <dbReference type="SAM" id="MobiDB-lite"/>
    </source>
</evidence>
<comment type="caution">
    <text evidence="10">The sequence shown here is derived from an EMBL/GenBank/DDBJ whole genome shotgun (WGS) entry which is preliminary data.</text>
</comment>
<keyword evidence="11" id="KW-1185">Reference proteome</keyword>
<dbReference type="Pfam" id="PF22694">
    <property type="entry name" value="CtpB_N-like"/>
    <property type="match status" value="1"/>
</dbReference>
<dbReference type="Pfam" id="PF01471">
    <property type="entry name" value="PG_binding_1"/>
    <property type="match status" value="1"/>
</dbReference>
<dbReference type="InterPro" id="IPR002477">
    <property type="entry name" value="Peptidoglycan-bd-like"/>
</dbReference>
<proteinExistence type="inferred from homology"/>
<dbReference type="EC" id="3.4.21.102" evidence="6"/>
<evidence type="ECO:0000256" key="2">
    <source>
        <dbReference type="ARBA" id="ARBA00022670"/>
    </source>
</evidence>
<dbReference type="Gene3D" id="1.10.101.10">
    <property type="entry name" value="PGBD-like superfamily/PGBD"/>
    <property type="match status" value="1"/>
</dbReference>
<evidence type="ECO:0000256" key="3">
    <source>
        <dbReference type="ARBA" id="ARBA00022801"/>
    </source>
</evidence>
<dbReference type="PROSITE" id="PS50106">
    <property type="entry name" value="PDZ"/>
    <property type="match status" value="1"/>
</dbReference>
<feature type="region of interest" description="Disordered" evidence="8">
    <location>
        <begin position="33"/>
        <end position="56"/>
    </location>
</feature>
<name>A0A6N8FI23_9BACI</name>
<dbReference type="GO" id="GO:0030288">
    <property type="term" value="C:outer membrane-bounded periplasmic space"/>
    <property type="evidence" value="ECO:0007669"/>
    <property type="project" value="TreeGrafter"/>
</dbReference>
<feature type="compositionally biased region" description="Polar residues" evidence="8">
    <location>
        <begin position="33"/>
        <end position="45"/>
    </location>
</feature>
<dbReference type="PANTHER" id="PTHR32060">
    <property type="entry name" value="TAIL-SPECIFIC PROTEASE"/>
    <property type="match status" value="1"/>
</dbReference>
<comment type="catalytic activity">
    <reaction evidence="5">
        <text>The enzyme shows specific recognition of a C-terminal tripeptide, Xaa-Yaa-Zaa, in which Xaa is preferably Ala or Leu, Yaa is preferably Ala or Tyr, and Zaa is preferably Ala, but then cleaves at a variable distance from the C-terminus. A typical cleavage is -Ala-Ala-|-Arg-Ala-Ala-Lys-Glu-Asn-Tyr-Ala-Leu-Ala-Ala.</text>
        <dbReference type="EC" id="3.4.21.102"/>
    </reaction>
</comment>
<keyword evidence="4 7" id="KW-0720">Serine protease</keyword>
<dbReference type="Gene3D" id="3.30.750.44">
    <property type="match status" value="1"/>
</dbReference>
<dbReference type="RefSeq" id="WP_155669065.1">
    <property type="nucleotide sequence ID" value="NZ_WOCA01000009.1"/>
</dbReference>
<gene>
    <name evidence="10" type="ORF">GMD78_11930</name>
</gene>
<reference evidence="10 11" key="1">
    <citation type="submission" date="2019-11" db="EMBL/GenBank/DDBJ databases">
        <authorList>
            <person name="Li X."/>
        </authorList>
    </citation>
    <scope>NUCLEOTIDE SEQUENCE [LARGE SCALE GENOMIC DNA]</scope>
    <source>
        <strain evidence="10 11">L9</strain>
    </source>
</reference>
<evidence type="ECO:0000313" key="11">
    <source>
        <dbReference type="Proteomes" id="UP000469125"/>
    </source>
</evidence>
<dbReference type="Pfam" id="PF17820">
    <property type="entry name" value="PDZ_6"/>
    <property type="match status" value="1"/>
</dbReference>
<feature type="domain" description="PDZ" evidence="9">
    <location>
        <begin position="107"/>
        <end position="179"/>
    </location>
</feature>
<dbReference type="AlphaFoldDB" id="A0A6N8FI23"/>
<sequence>MKLKIPHIILILAAALVLGFAGAYVGVQVATSSDEQNVPQTNQPAEEQDETVNESEYNAPENMNKVAQAFDIIKKNYLENVEDQQLIEGAIQGMLATLEDPYSTYMDIEMMKEFDEQIESSFEGIGAEVSMVNGTVTIVAPIKDSPAEKSGLRPNDQVLEVDGESLEGFDLNEAVSKIRGEKGTEVVLTIARPGASEPFEVTITRDTIPVETVYSDMRTISGKKTGIIEITNFSEQTSAEFEEQLQSLEEEGIEGLVIDVRGNPGGLLNSVEEILSNFIPKDVPYVQIEDGDGNRTPYHSNLNAKKDYPISVLVNEGSASASEILAVAMKEIDYHVVGTTSFGKGTVQQAVPLGDGSTIKLTFFKWLSPEGNWIHETGVEPTVEIDQPEYYYSNPVQVEDPLVIDQSDPKIESVQLMLDGLGYNPGRTDGYFSQETEKAVEAFQQDNDLNVTGEVDQETANMLELQIVEKIRDGEDDLQLERALEVLYH</sequence>
<organism evidence="10 11">
    <name type="scientific">Ornithinibacillus caprae</name>
    <dbReference type="NCBI Taxonomy" id="2678566"/>
    <lineage>
        <taxon>Bacteria</taxon>
        <taxon>Bacillati</taxon>
        <taxon>Bacillota</taxon>
        <taxon>Bacilli</taxon>
        <taxon>Bacillales</taxon>
        <taxon>Bacillaceae</taxon>
        <taxon>Ornithinibacillus</taxon>
    </lineage>
</organism>
<keyword evidence="3 7" id="KW-0378">Hydrolase</keyword>
<evidence type="ECO:0000256" key="1">
    <source>
        <dbReference type="ARBA" id="ARBA00009179"/>
    </source>
</evidence>
<evidence type="ECO:0000313" key="10">
    <source>
        <dbReference type="EMBL" id="MUK89083.1"/>
    </source>
</evidence>
<dbReference type="Proteomes" id="UP000469125">
    <property type="component" value="Unassembled WGS sequence"/>
</dbReference>
<dbReference type="InterPro" id="IPR041489">
    <property type="entry name" value="PDZ_6"/>
</dbReference>
<dbReference type="CDD" id="cd06782">
    <property type="entry name" value="cpPDZ_CPP-like"/>
    <property type="match status" value="1"/>
</dbReference>
<dbReference type="SUPFAM" id="SSF52096">
    <property type="entry name" value="ClpP/crotonase"/>
    <property type="match status" value="1"/>
</dbReference>
<dbReference type="InterPro" id="IPR004447">
    <property type="entry name" value="Peptidase_S41A"/>
</dbReference>
<dbReference type="SUPFAM" id="SSF47090">
    <property type="entry name" value="PGBD-like"/>
    <property type="match status" value="1"/>
</dbReference>
<dbReference type="GO" id="GO:0004252">
    <property type="term" value="F:serine-type endopeptidase activity"/>
    <property type="evidence" value="ECO:0007669"/>
    <property type="project" value="UniProtKB-EC"/>
</dbReference>
<comment type="similarity">
    <text evidence="1 7">Belongs to the peptidase S41A family.</text>
</comment>
<dbReference type="Pfam" id="PF03572">
    <property type="entry name" value="Peptidase_S41"/>
    <property type="match status" value="1"/>
</dbReference>
<dbReference type="FunFam" id="3.30.750.44:FF:000001">
    <property type="entry name" value="S41 family peptidase"/>
    <property type="match status" value="1"/>
</dbReference>
<evidence type="ECO:0000256" key="5">
    <source>
        <dbReference type="ARBA" id="ARBA00051784"/>
    </source>
</evidence>
<dbReference type="SMART" id="SM00228">
    <property type="entry name" value="PDZ"/>
    <property type="match status" value="1"/>
</dbReference>
<dbReference type="Gene3D" id="2.30.42.10">
    <property type="match status" value="1"/>
</dbReference>
<dbReference type="NCBIfam" id="TIGR00225">
    <property type="entry name" value="prc"/>
    <property type="match status" value="1"/>
</dbReference>
<dbReference type="GO" id="GO:0006508">
    <property type="term" value="P:proteolysis"/>
    <property type="evidence" value="ECO:0007669"/>
    <property type="project" value="UniProtKB-KW"/>
</dbReference>
<dbReference type="Gene3D" id="3.90.226.10">
    <property type="entry name" value="2-enoyl-CoA Hydratase, Chain A, domain 1"/>
    <property type="match status" value="1"/>
</dbReference>
<dbReference type="InterPro" id="IPR005151">
    <property type="entry name" value="Tail-specific_protease"/>
</dbReference>
<dbReference type="InterPro" id="IPR036034">
    <property type="entry name" value="PDZ_sf"/>
</dbReference>
<dbReference type="SMART" id="SM00245">
    <property type="entry name" value="TSPc"/>
    <property type="match status" value="1"/>
</dbReference>
<dbReference type="CDD" id="cd07560">
    <property type="entry name" value="Peptidase_S41_CPP"/>
    <property type="match status" value="1"/>
</dbReference>
<evidence type="ECO:0000259" key="9">
    <source>
        <dbReference type="PROSITE" id="PS50106"/>
    </source>
</evidence>
<dbReference type="FunFam" id="2.30.42.10:FF:000063">
    <property type="entry name" value="Peptidase, S41 family"/>
    <property type="match status" value="1"/>
</dbReference>
<dbReference type="GO" id="GO:0007165">
    <property type="term" value="P:signal transduction"/>
    <property type="evidence" value="ECO:0007669"/>
    <property type="project" value="TreeGrafter"/>
</dbReference>
<evidence type="ECO:0000256" key="6">
    <source>
        <dbReference type="ARBA" id="ARBA00066637"/>
    </source>
</evidence>